<comment type="similarity">
    <text evidence="1 5">Belongs to the universal ribosomal protein uL29 family.</text>
</comment>
<name>A0A450V4A2_9GAMM</name>
<sequence length="66" mass="7848">MKAVQLQDKSEKELNKELLELGREAFNLRMQMGSGQLVRYSRFRAVRRDIARIKTIVNERQRTNKV</sequence>
<dbReference type="Pfam" id="PF00831">
    <property type="entry name" value="Ribosomal_L29"/>
    <property type="match status" value="1"/>
</dbReference>
<dbReference type="FunFam" id="1.10.287.310:FF:000001">
    <property type="entry name" value="50S ribosomal protein L29"/>
    <property type="match status" value="1"/>
</dbReference>
<dbReference type="InterPro" id="IPR001854">
    <property type="entry name" value="Ribosomal_uL29"/>
</dbReference>
<accession>A0A450V4A2</accession>
<evidence type="ECO:0000256" key="1">
    <source>
        <dbReference type="ARBA" id="ARBA00009254"/>
    </source>
</evidence>
<dbReference type="SUPFAM" id="SSF46561">
    <property type="entry name" value="Ribosomal protein L29 (L29p)"/>
    <property type="match status" value="1"/>
</dbReference>
<dbReference type="NCBIfam" id="TIGR00012">
    <property type="entry name" value="L29"/>
    <property type="match status" value="1"/>
</dbReference>
<evidence type="ECO:0000256" key="5">
    <source>
        <dbReference type="HAMAP-Rule" id="MF_00374"/>
    </source>
</evidence>
<gene>
    <name evidence="5" type="primary">rpmC</name>
    <name evidence="6" type="ORF">BECKH772A_GA0070896_101663</name>
    <name evidence="7" type="ORF">BECKH772B_GA0070898_101633</name>
    <name evidence="8" type="ORF">BECKH772C_GA0070978_101494</name>
</gene>
<dbReference type="InterPro" id="IPR050063">
    <property type="entry name" value="Ribosomal_protein_uL29"/>
</dbReference>
<keyword evidence="2 5" id="KW-0689">Ribosomal protein</keyword>
<evidence type="ECO:0000313" key="7">
    <source>
        <dbReference type="EMBL" id="VFJ99602.1"/>
    </source>
</evidence>
<protein>
    <recommendedName>
        <fullName evidence="4 5">Large ribosomal subunit protein uL29</fullName>
    </recommendedName>
</protein>
<organism evidence="6">
    <name type="scientific">Candidatus Kentrum eta</name>
    <dbReference type="NCBI Taxonomy" id="2126337"/>
    <lineage>
        <taxon>Bacteria</taxon>
        <taxon>Pseudomonadati</taxon>
        <taxon>Pseudomonadota</taxon>
        <taxon>Gammaproteobacteria</taxon>
        <taxon>Candidatus Kentrum</taxon>
    </lineage>
</organism>
<dbReference type="EMBL" id="CAADFG010000166">
    <property type="protein sequence ID" value="VFJ99589.1"/>
    <property type="molecule type" value="Genomic_DNA"/>
</dbReference>
<dbReference type="InterPro" id="IPR036049">
    <property type="entry name" value="Ribosomal_uL29_sf"/>
</dbReference>
<dbReference type="GO" id="GO:0003735">
    <property type="term" value="F:structural constituent of ribosome"/>
    <property type="evidence" value="ECO:0007669"/>
    <property type="project" value="InterPro"/>
</dbReference>
<dbReference type="Gene3D" id="1.10.287.310">
    <property type="match status" value="1"/>
</dbReference>
<evidence type="ECO:0000313" key="8">
    <source>
        <dbReference type="EMBL" id="VFK03887.1"/>
    </source>
</evidence>
<dbReference type="HAMAP" id="MF_00374">
    <property type="entry name" value="Ribosomal_uL29"/>
    <property type="match status" value="1"/>
</dbReference>
<proteinExistence type="inferred from homology"/>
<evidence type="ECO:0000313" key="6">
    <source>
        <dbReference type="EMBL" id="VFJ99589.1"/>
    </source>
</evidence>
<evidence type="ECO:0000256" key="3">
    <source>
        <dbReference type="ARBA" id="ARBA00023274"/>
    </source>
</evidence>
<evidence type="ECO:0000256" key="4">
    <source>
        <dbReference type="ARBA" id="ARBA00035204"/>
    </source>
</evidence>
<dbReference type="GO" id="GO:0006412">
    <property type="term" value="P:translation"/>
    <property type="evidence" value="ECO:0007669"/>
    <property type="project" value="UniProtKB-UniRule"/>
</dbReference>
<dbReference type="EMBL" id="CAADFI010000163">
    <property type="protein sequence ID" value="VFJ99602.1"/>
    <property type="molecule type" value="Genomic_DNA"/>
</dbReference>
<keyword evidence="3 5" id="KW-0687">Ribonucleoprotein</keyword>
<dbReference type="GO" id="GO:0022625">
    <property type="term" value="C:cytosolic large ribosomal subunit"/>
    <property type="evidence" value="ECO:0007669"/>
    <property type="project" value="TreeGrafter"/>
</dbReference>
<dbReference type="EMBL" id="CAADFJ010000149">
    <property type="protein sequence ID" value="VFK03887.1"/>
    <property type="molecule type" value="Genomic_DNA"/>
</dbReference>
<evidence type="ECO:0000256" key="2">
    <source>
        <dbReference type="ARBA" id="ARBA00022980"/>
    </source>
</evidence>
<reference evidence="6" key="1">
    <citation type="submission" date="2019-02" db="EMBL/GenBank/DDBJ databases">
        <authorList>
            <person name="Gruber-Vodicka R. H."/>
            <person name="Seah K. B. B."/>
        </authorList>
    </citation>
    <scope>NUCLEOTIDE SEQUENCE</scope>
    <source>
        <strain evidence="8">BECK_SA2B12</strain>
        <strain evidence="6">BECK_SA2B15</strain>
        <strain evidence="7">BECK_SA2B20</strain>
    </source>
</reference>
<dbReference type="AlphaFoldDB" id="A0A450V4A2"/>
<dbReference type="PANTHER" id="PTHR10916:SF0">
    <property type="entry name" value="LARGE RIBOSOMAL SUBUNIT PROTEIN UL29C"/>
    <property type="match status" value="1"/>
</dbReference>
<dbReference type="PANTHER" id="PTHR10916">
    <property type="entry name" value="60S RIBOSOMAL PROTEIN L35/50S RIBOSOMAL PROTEIN L29"/>
    <property type="match status" value="1"/>
</dbReference>
<dbReference type="CDD" id="cd00427">
    <property type="entry name" value="Ribosomal_L29_HIP"/>
    <property type="match status" value="1"/>
</dbReference>